<gene>
    <name evidence="2" type="ORF">BGT96224V316_LOCUS2017</name>
</gene>
<keyword evidence="1" id="KW-0732">Signal</keyword>
<name>A0A9X9LA89_BLUGR</name>
<accession>A0A9X9LA89</accession>
<reference evidence="2 3" key="1">
    <citation type="submission" date="2018-08" db="EMBL/GenBank/DDBJ databases">
        <authorList>
            <person name="Muller C M."/>
        </authorList>
    </citation>
    <scope>NUCLEOTIDE SEQUENCE [LARGE SCALE GENOMIC DNA]</scope>
</reference>
<feature type="chain" id="PRO_5040887117" evidence="1">
    <location>
        <begin position="25"/>
        <end position="42"/>
    </location>
</feature>
<organism evidence="2 3">
    <name type="scientific">Blumeria graminis f. sp. tritici</name>
    <dbReference type="NCBI Taxonomy" id="62690"/>
    <lineage>
        <taxon>Eukaryota</taxon>
        <taxon>Fungi</taxon>
        <taxon>Dikarya</taxon>
        <taxon>Ascomycota</taxon>
        <taxon>Pezizomycotina</taxon>
        <taxon>Leotiomycetes</taxon>
        <taxon>Erysiphales</taxon>
        <taxon>Erysiphaceae</taxon>
        <taxon>Blumeria</taxon>
    </lineage>
</organism>
<feature type="signal peptide" evidence="1">
    <location>
        <begin position="1"/>
        <end position="24"/>
    </location>
</feature>
<protein>
    <submittedName>
        <fullName evidence="2">Bgt-55004</fullName>
    </submittedName>
</protein>
<evidence type="ECO:0000256" key="1">
    <source>
        <dbReference type="SAM" id="SignalP"/>
    </source>
</evidence>
<dbReference type="Proteomes" id="UP000324639">
    <property type="component" value="Chromosome Bgt_-03"/>
</dbReference>
<evidence type="ECO:0000313" key="3">
    <source>
        <dbReference type="Proteomes" id="UP000324639"/>
    </source>
</evidence>
<dbReference type="AlphaFoldDB" id="A0A9X9LA89"/>
<dbReference type="EMBL" id="LR026986">
    <property type="protein sequence ID" value="VCU40685.1"/>
    <property type="molecule type" value="Genomic_DNA"/>
</dbReference>
<sequence>MTKACYGSQWFFLFSLCYLLKVDGRVKVPSTKVSSGISECTH</sequence>
<evidence type="ECO:0000313" key="2">
    <source>
        <dbReference type="EMBL" id="VCU40685.1"/>
    </source>
</evidence>
<keyword evidence="3" id="KW-1185">Reference proteome</keyword>
<proteinExistence type="predicted"/>